<accession>A0A7S8ID62</accession>
<dbReference type="InterPro" id="IPR035906">
    <property type="entry name" value="MetI-like_sf"/>
</dbReference>
<dbReference type="SUPFAM" id="SSF161098">
    <property type="entry name" value="MetI-like"/>
    <property type="match status" value="1"/>
</dbReference>
<dbReference type="KEGG" id="pmet:G4Y79_16170"/>
<organism evidence="9 10">
    <name type="scientific">Phototrophicus methaneseepsis</name>
    <dbReference type="NCBI Taxonomy" id="2710758"/>
    <lineage>
        <taxon>Bacteria</taxon>
        <taxon>Bacillati</taxon>
        <taxon>Chloroflexota</taxon>
        <taxon>Candidatus Thermofontia</taxon>
        <taxon>Phototrophicales</taxon>
        <taxon>Phototrophicaceae</taxon>
        <taxon>Phototrophicus</taxon>
    </lineage>
</organism>
<evidence type="ECO:0000256" key="5">
    <source>
        <dbReference type="ARBA" id="ARBA00022989"/>
    </source>
</evidence>
<evidence type="ECO:0000256" key="4">
    <source>
        <dbReference type="ARBA" id="ARBA00022692"/>
    </source>
</evidence>
<keyword evidence="6 7" id="KW-0472">Membrane</keyword>
<feature type="transmembrane region" description="Helical" evidence="7">
    <location>
        <begin position="97"/>
        <end position="120"/>
    </location>
</feature>
<feature type="transmembrane region" description="Helical" evidence="7">
    <location>
        <begin position="165"/>
        <end position="183"/>
    </location>
</feature>
<dbReference type="Pfam" id="PF00528">
    <property type="entry name" value="BPD_transp_1"/>
    <property type="match status" value="1"/>
</dbReference>
<evidence type="ECO:0000313" key="10">
    <source>
        <dbReference type="Proteomes" id="UP000594468"/>
    </source>
</evidence>
<dbReference type="InterPro" id="IPR000515">
    <property type="entry name" value="MetI-like"/>
</dbReference>
<sequence length="301" mass="32778">MLISRLTGALLTIWLAVTITFITLRILPGDPISAQAGEAGLTESEIALQRQLSGIDAPLPGQYVHYWLDVLSGNWGRSLYTGLTVREMISQQLGNTLWLAGYSTLLAVVLGISIGYTAVASTKIALRRLANAFIDLSLAIPVYWTGTLVVFMLATAIDGLRSQPWLPVMVLGFHTSGAIARVIQAQVHDVMQQPYIQVAVGKGLKAQRIQWVHVLRPTLAVILPVIVLQFGYLLSGTVITESIFQRSGMGTLLLRATLQQDYPVVQGVVLITAIAYVVLTLIADLASYYLDPRLRIASVTR</sequence>
<evidence type="ECO:0000256" key="3">
    <source>
        <dbReference type="ARBA" id="ARBA00022475"/>
    </source>
</evidence>
<name>A0A7S8ID62_9CHLR</name>
<feature type="transmembrane region" description="Helical" evidence="7">
    <location>
        <begin position="218"/>
        <end position="244"/>
    </location>
</feature>
<keyword evidence="5 7" id="KW-1133">Transmembrane helix</keyword>
<dbReference type="AlphaFoldDB" id="A0A7S8ID62"/>
<dbReference type="PANTHER" id="PTHR43163">
    <property type="entry name" value="DIPEPTIDE TRANSPORT SYSTEM PERMEASE PROTEIN DPPB-RELATED"/>
    <property type="match status" value="1"/>
</dbReference>
<protein>
    <submittedName>
        <fullName evidence="9">ABC transporter permease</fullName>
    </submittedName>
</protein>
<keyword evidence="4 7" id="KW-0812">Transmembrane</keyword>
<comment type="subcellular location">
    <subcellularLocation>
        <location evidence="1 7">Cell membrane</location>
        <topology evidence="1 7">Multi-pass membrane protein</topology>
    </subcellularLocation>
</comment>
<dbReference type="PROSITE" id="PS50928">
    <property type="entry name" value="ABC_TM1"/>
    <property type="match status" value="1"/>
</dbReference>
<proteinExistence type="inferred from homology"/>
<dbReference type="Proteomes" id="UP000594468">
    <property type="component" value="Chromosome"/>
</dbReference>
<dbReference type="GO" id="GO:0005886">
    <property type="term" value="C:plasma membrane"/>
    <property type="evidence" value="ECO:0007669"/>
    <property type="project" value="UniProtKB-SubCell"/>
</dbReference>
<keyword evidence="3" id="KW-1003">Cell membrane</keyword>
<feature type="transmembrane region" description="Helical" evidence="7">
    <location>
        <begin position="132"/>
        <end position="153"/>
    </location>
</feature>
<evidence type="ECO:0000256" key="2">
    <source>
        <dbReference type="ARBA" id="ARBA00022448"/>
    </source>
</evidence>
<dbReference type="Gene3D" id="1.10.3720.10">
    <property type="entry name" value="MetI-like"/>
    <property type="match status" value="1"/>
</dbReference>
<evidence type="ECO:0000313" key="9">
    <source>
        <dbReference type="EMBL" id="QPC81237.1"/>
    </source>
</evidence>
<evidence type="ECO:0000256" key="1">
    <source>
        <dbReference type="ARBA" id="ARBA00004651"/>
    </source>
</evidence>
<feature type="transmembrane region" description="Helical" evidence="7">
    <location>
        <begin position="7"/>
        <end position="27"/>
    </location>
</feature>
<dbReference type="Pfam" id="PF19300">
    <property type="entry name" value="BPD_transp_1_N"/>
    <property type="match status" value="1"/>
</dbReference>
<dbReference type="InterPro" id="IPR045621">
    <property type="entry name" value="BPD_transp_1_N"/>
</dbReference>
<keyword evidence="2 7" id="KW-0813">Transport</keyword>
<dbReference type="PANTHER" id="PTHR43163:SF6">
    <property type="entry name" value="DIPEPTIDE TRANSPORT SYSTEM PERMEASE PROTEIN DPPB-RELATED"/>
    <property type="match status" value="1"/>
</dbReference>
<evidence type="ECO:0000256" key="7">
    <source>
        <dbReference type="RuleBase" id="RU363032"/>
    </source>
</evidence>
<keyword evidence="10" id="KW-1185">Reference proteome</keyword>
<dbReference type="GO" id="GO:0055085">
    <property type="term" value="P:transmembrane transport"/>
    <property type="evidence" value="ECO:0007669"/>
    <property type="project" value="InterPro"/>
</dbReference>
<evidence type="ECO:0000256" key="6">
    <source>
        <dbReference type="ARBA" id="ARBA00023136"/>
    </source>
</evidence>
<comment type="similarity">
    <text evidence="7">Belongs to the binding-protein-dependent transport system permease family.</text>
</comment>
<evidence type="ECO:0000259" key="8">
    <source>
        <dbReference type="PROSITE" id="PS50928"/>
    </source>
</evidence>
<feature type="transmembrane region" description="Helical" evidence="7">
    <location>
        <begin position="264"/>
        <end position="286"/>
    </location>
</feature>
<feature type="domain" description="ABC transmembrane type-1" evidence="8">
    <location>
        <begin position="93"/>
        <end position="287"/>
    </location>
</feature>
<dbReference type="EMBL" id="CP062983">
    <property type="protein sequence ID" value="QPC81237.1"/>
    <property type="molecule type" value="Genomic_DNA"/>
</dbReference>
<dbReference type="RefSeq" id="WP_195169310.1">
    <property type="nucleotide sequence ID" value="NZ_CP062983.1"/>
</dbReference>
<gene>
    <name evidence="9" type="ORF">G4Y79_16170</name>
</gene>
<reference evidence="9 10" key="1">
    <citation type="submission" date="2020-02" db="EMBL/GenBank/DDBJ databases">
        <authorList>
            <person name="Zheng R.K."/>
            <person name="Sun C.M."/>
        </authorList>
    </citation>
    <scope>NUCLEOTIDE SEQUENCE [LARGE SCALE GENOMIC DNA]</scope>
    <source>
        <strain evidence="10">rifampicinis</strain>
    </source>
</reference>
<dbReference type="CDD" id="cd06261">
    <property type="entry name" value="TM_PBP2"/>
    <property type="match status" value="1"/>
</dbReference>